<evidence type="ECO:0000256" key="7">
    <source>
        <dbReference type="SAM" id="SignalP"/>
    </source>
</evidence>
<comment type="similarity">
    <text evidence="2">Belongs to the protease inhibitor I16 (SSI) family.</text>
</comment>
<dbReference type="InterPro" id="IPR006311">
    <property type="entry name" value="TAT_signal"/>
</dbReference>
<keyword evidence="7" id="KW-0732">Signal</keyword>
<dbReference type="InterPro" id="IPR023549">
    <property type="entry name" value="Subtilisin_inhibitor"/>
</dbReference>
<keyword evidence="4" id="KW-0646">Protease inhibitor</keyword>
<proteinExistence type="inferred from homology"/>
<keyword evidence="6" id="KW-1015">Disulfide bond</keyword>
<dbReference type="InterPro" id="IPR036819">
    <property type="entry name" value="Subtilisin_inhibitor-like_sf"/>
</dbReference>
<keyword evidence="5" id="KW-0722">Serine protease inhibitor</keyword>
<protein>
    <recommendedName>
        <fullName evidence="8">Subtilisin inhibitor domain-containing protein</fullName>
    </recommendedName>
</protein>
<evidence type="ECO:0000313" key="9">
    <source>
        <dbReference type="EMBL" id="GGO43756.1"/>
    </source>
</evidence>
<dbReference type="Gene3D" id="3.30.350.10">
    <property type="entry name" value="Subtilisin inhibitor-like"/>
    <property type="match status" value="1"/>
</dbReference>
<dbReference type="Pfam" id="PF00720">
    <property type="entry name" value="SSI"/>
    <property type="match status" value="1"/>
</dbReference>
<evidence type="ECO:0000256" key="1">
    <source>
        <dbReference type="ARBA" id="ARBA00004613"/>
    </source>
</evidence>
<evidence type="ECO:0000256" key="5">
    <source>
        <dbReference type="ARBA" id="ARBA00022900"/>
    </source>
</evidence>
<name>A0ABQ2LVJ0_9ACTN</name>
<dbReference type="EMBL" id="BMNG01000005">
    <property type="protein sequence ID" value="GGO43756.1"/>
    <property type="molecule type" value="Genomic_DNA"/>
</dbReference>
<evidence type="ECO:0000259" key="8">
    <source>
        <dbReference type="Pfam" id="PF00720"/>
    </source>
</evidence>
<feature type="chain" id="PRO_5046729431" description="Subtilisin inhibitor domain-containing protein" evidence="7">
    <location>
        <begin position="40"/>
        <end position="173"/>
    </location>
</feature>
<organism evidence="9 10">
    <name type="scientific">Streptomyces lasiicapitis</name>
    <dbReference type="NCBI Taxonomy" id="1923961"/>
    <lineage>
        <taxon>Bacteria</taxon>
        <taxon>Bacillati</taxon>
        <taxon>Actinomycetota</taxon>
        <taxon>Actinomycetes</taxon>
        <taxon>Kitasatosporales</taxon>
        <taxon>Streptomycetaceae</taxon>
        <taxon>Streptomyces</taxon>
    </lineage>
</organism>
<evidence type="ECO:0000256" key="3">
    <source>
        <dbReference type="ARBA" id="ARBA00022525"/>
    </source>
</evidence>
<accession>A0ABQ2LVJ0</accession>
<keyword evidence="3" id="KW-0964">Secreted</keyword>
<reference evidence="10" key="1">
    <citation type="journal article" date="2019" name="Int. J. Syst. Evol. Microbiol.">
        <title>The Global Catalogue of Microorganisms (GCM) 10K type strain sequencing project: providing services to taxonomists for standard genome sequencing and annotation.</title>
        <authorList>
            <consortium name="The Broad Institute Genomics Platform"/>
            <consortium name="The Broad Institute Genome Sequencing Center for Infectious Disease"/>
            <person name="Wu L."/>
            <person name="Ma J."/>
        </authorList>
    </citation>
    <scope>NUCLEOTIDE SEQUENCE [LARGE SCALE GENOMIC DNA]</scope>
    <source>
        <strain evidence="10">CGMCC 4.7349</strain>
    </source>
</reference>
<evidence type="ECO:0000256" key="4">
    <source>
        <dbReference type="ARBA" id="ARBA00022690"/>
    </source>
</evidence>
<evidence type="ECO:0000313" key="10">
    <source>
        <dbReference type="Proteomes" id="UP000656881"/>
    </source>
</evidence>
<sequence length="173" mass="17638">MKPSTQPLAESFTLRRRFLLAVSAPVAALAAVFPAAAHACPADHPGASERSTVHQLTITVAGTDGTGDTGDTRGSASDGTYTLECGPTGAGGTHPSPDDACERLDQLAADGADPFAPVPRDAMCTEQYGGPETAYVTGTWQGRPVDASFSRTDGCRIARWNGLVPVLPAGGGA</sequence>
<evidence type="ECO:0000256" key="6">
    <source>
        <dbReference type="ARBA" id="ARBA00023157"/>
    </source>
</evidence>
<feature type="domain" description="Subtilisin inhibitor" evidence="8">
    <location>
        <begin position="71"/>
        <end position="146"/>
    </location>
</feature>
<dbReference type="Proteomes" id="UP000656881">
    <property type="component" value="Unassembled WGS sequence"/>
</dbReference>
<feature type="signal peptide" evidence="7">
    <location>
        <begin position="1"/>
        <end position="39"/>
    </location>
</feature>
<evidence type="ECO:0000256" key="2">
    <source>
        <dbReference type="ARBA" id="ARBA00010472"/>
    </source>
</evidence>
<gene>
    <name evidence="9" type="ORF">GCM10012286_28380</name>
</gene>
<comment type="subcellular location">
    <subcellularLocation>
        <location evidence="1">Secreted</location>
    </subcellularLocation>
</comment>
<keyword evidence="10" id="KW-1185">Reference proteome</keyword>
<dbReference type="PROSITE" id="PS51318">
    <property type="entry name" value="TAT"/>
    <property type="match status" value="1"/>
</dbReference>
<comment type="caution">
    <text evidence="9">The sequence shown here is derived from an EMBL/GenBank/DDBJ whole genome shotgun (WGS) entry which is preliminary data.</text>
</comment>
<dbReference type="SUPFAM" id="SSF55399">
    <property type="entry name" value="Subtilisin inhibitor"/>
    <property type="match status" value="1"/>
</dbReference>